<evidence type="ECO:0000256" key="1">
    <source>
        <dbReference type="ARBA" id="ARBA00022723"/>
    </source>
</evidence>
<evidence type="ECO:0000256" key="2">
    <source>
        <dbReference type="ARBA" id="ARBA00022771"/>
    </source>
</evidence>
<reference evidence="6 7" key="1">
    <citation type="journal article" date="2018" name="IMA Fungus">
        <title>IMA Genome-F 9: Draft genome sequence of Annulohypoxylon stygium, Aspergillus mulundensis, Berkeleyomyces basicola (syn. Thielaviopsis basicola), Ceratocystis smalleyi, two Cercospora beticola strains, Coleophoma cylindrospora, Fusarium fracticaudum, Phialophora cf. hyalina, and Morchella septimelata.</title>
        <authorList>
            <person name="Wingfield B.D."/>
            <person name="Bills G.F."/>
            <person name="Dong Y."/>
            <person name="Huang W."/>
            <person name="Nel W.J."/>
            <person name="Swalarsk-Parry B.S."/>
            <person name="Vaghefi N."/>
            <person name="Wilken P.M."/>
            <person name="An Z."/>
            <person name="de Beer Z.W."/>
            <person name="De Vos L."/>
            <person name="Chen L."/>
            <person name="Duong T.A."/>
            <person name="Gao Y."/>
            <person name="Hammerbacher A."/>
            <person name="Kikkert J.R."/>
            <person name="Li Y."/>
            <person name="Li H."/>
            <person name="Li K."/>
            <person name="Li Q."/>
            <person name="Liu X."/>
            <person name="Ma X."/>
            <person name="Naidoo K."/>
            <person name="Pethybridge S.J."/>
            <person name="Sun J."/>
            <person name="Steenkamp E.T."/>
            <person name="van der Nest M.A."/>
            <person name="van Wyk S."/>
            <person name="Wingfield M.J."/>
            <person name="Xiong C."/>
            <person name="Yue Q."/>
            <person name="Zhang X."/>
        </authorList>
    </citation>
    <scope>NUCLEOTIDE SEQUENCE [LARGE SCALE GENOMIC DNA]</scope>
    <source>
        <strain evidence="6 7">DSM 5745</strain>
    </source>
</reference>
<dbReference type="SUPFAM" id="SSF144232">
    <property type="entry name" value="HIT/MYND zinc finger-like"/>
    <property type="match status" value="1"/>
</dbReference>
<organism evidence="6 7">
    <name type="scientific">Aspergillus mulundensis</name>
    <dbReference type="NCBI Taxonomy" id="1810919"/>
    <lineage>
        <taxon>Eukaryota</taxon>
        <taxon>Fungi</taxon>
        <taxon>Dikarya</taxon>
        <taxon>Ascomycota</taxon>
        <taxon>Pezizomycotina</taxon>
        <taxon>Eurotiomycetes</taxon>
        <taxon>Eurotiomycetidae</taxon>
        <taxon>Eurotiales</taxon>
        <taxon>Aspergillaceae</taxon>
        <taxon>Aspergillus</taxon>
        <taxon>Aspergillus subgen. Nidulantes</taxon>
    </lineage>
</organism>
<evidence type="ECO:0000313" key="6">
    <source>
        <dbReference type="EMBL" id="RDW84164.1"/>
    </source>
</evidence>
<evidence type="ECO:0000256" key="3">
    <source>
        <dbReference type="ARBA" id="ARBA00022833"/>
    </source>
</evidence>
<dbReference type="STRING" id="1810919.A0A3D8SDI6"/>
<name>A0A3D8SDI6_9EURO</name>
<dbReference type="RefSeq" id="XP_026605502.1">
    <property type="nucleotide sequence ID" value="XM_026746506.1"/>
</dbReference>
<dbReference type="Pfam" id="PF01753">
    <property type="entry name" value="zf-MYND"/>
    <property type="match status" value="1"/>
</dbReference>
<accession>A0A3D8SDI6</accession>
<keyword evidence="1" id="KW-0479">Metal-binding</keyword>
<evidence type="ECO:0000259" key="5">
    <source>
        <dbReference type="PROSITE" id="PS50865"/>
    </source>
</evidence>
<dbReference type="Gene3D" id="6.10.140.2220">
    <property type="match status" value="1"/>
</dbReference>
<keyword evidence="3" id="KW-0862">Zinc</keyword>
<dbReference type="GO" id="GO:0008270">
    <property type="term" value="F:zinc ion binding"/>
    <property type="evidence" value="ECO:0007669"/>
    <property type="project" value="UniProtKB-KW"/>
</dbReference>
<gene>
    <name evidence="6" type="ORF">DSM5745_04490</name>
</gene>
<dbReference type="GeneID" id="38114860"/>
<keyword evidence="2 4" id="KW-0863">Zinc-finger</keyword>
<dbReference type="OrthoDB" id="432970at2759"/>
<dbReference type="AlphaFoldDB" id="A0A3D8SDI6"/>
<evidence type="ECO:0000256" key="4">
    <source>
        <dbReference type="PROSITE-ProRule" id="PRU00134"/>
    </source>
</evidence>
<dbReference type="PROSITE" id="PS50865">
    <property type="entry name" value="ZF_MYND_2"/>
    <property type="match status" value="1"/>
</dbReference>
<protein>
    <recommendedName>
        <fullName evidence="5">MYND-type domain-containing protein</fullName>
    </recommendedName>
</protein>
<proteinExistence type="predicted"/>
<keyword evidence="7" id="KW-1185">Reference proteome</keyword>
<dbReference type="Proteomes" id="UP000256690">
    <property type="component" value="Unassembled WGS sequence"/>
</dbReference>
<feature type="domain" description="MYND-type" evidence="5">
    <location>
        <begin position="57"/>
        <end position="93"/>
    </location>
</feature>
<dbReference type="InterPro" id="IPR002893">
    <property type="entry name" value="Znf_MYND"/>
</dbReference>
<comment type="caution">
    <text evidence="6">The sequence shown here is derived from an EMBL/GenBank/DDBJ whole genome shotgun (WGS) entry which is preliminary data.</text>
</comment>
<sequence>MSDIDEIRGQEEGCPTCSPTWPSVNSTSQSQMMTREAQLGTAVRDQLPYYEKSEDACVMCNTTTSRQCSVCKSARYYSSTCRSADYPVHKLLCRKFAHQARRPSLNHKKAIFFPANKAKPQMVWVKCEGRRGETSVECELPDKTPFFHGRLGRHVIEETRVRCRRLGLGYSEFRPSEIGYFVTFYYRDETAYNESLARTLAAYSRCLPYRGPLLAVLQIPHQFLNNMPLSDFRDVLDFMEKWRVDWDKESLLSPPRAVRGIKISCGGERGNGDSSMFVPVETQTLPWVRQSHGSLSAVSVRLGMPLRLWRYPDPDTDVNRSNSEAAVFVVREDGVDLDIADLQKMCSFNFKDVGEKIVGLYEKMDELWTRIQRSGQNESPRTWEELKRQEEIRDRDEQAIRQRVLDFITRGNMLSIYG</sequence>
<evidence type="ECO:0000313" key="7">
    <source>
        <dbReference type="Proteomes" id="UP000256690"/>
    </source>
</evidence>
<dbReference type="EMBL" id="PVWQ01000004">
    <property type="protein sequence ID" value="RDW84164.1"/>
    <property type="molecule type" value="Genomic_DNA"/>
</dbReference>